<dbReference type="PROSITE" id="PS00352">
    <property type="entry name" value="CSD_1"/>
    <property type="match status" value="1"/>
</dbReference>
<dbReference type="InterPro" id="IPR002059">
    <property type="entry name" value="CSP_DNA-bd"/>
</dbReference>
<sequence length="93" mass="10559">MAGWRQFTGMLLFRDVLQDLNTWYRNRLMAEGTIKRVTDKGFGFIDTGGAKDLFFHSSALEGVRFDDLREGQRVSFEEGRGPKGPCAENVKVL</sequence>
<dbReference type="GO" id="GO:0003676">
    <property type="term" value="F:nucleic acid binding"/>
    <property type="evidence" value="ECO:0007669"/>
    <property type="project" value="InterPro"/>
</dbReference>
<dbReference type="SMART" id="SM00357">
    <property type="entry name" value="CSP"/>
    <property type="match status" value="1"/>
</dbReference>
<dbReference type="GO" id="GO:0005829">
    <property type="term" value="C:cytosol"/>
    <property type="evidence" value="ECO:0007669"/>
    <property type="project" value="UniProtKB-ARBA"/>
</dbReference>
<dbReference type="InterPro" id="IPR011129">
    <property type="entry name" value="CSD"/>
</dbReference>
<gene>
    <name evidence="3" type="primary">cspB</name>
    <name evidence="3" type="ORF">Poly24_38720</name>
</gene>
<dbReference type="InterPro" id="IPR012340">
    <property type="entry name" value="NA-bd_OB-fold"/>
</dbReference>
<comment type="subcellular location">
    <subcellularLocation>
        <location evidence="1">Cytoplasm</location>
    </subcellularLocation>
</comment>
<dbReference type="PROSITE" id="PS51857">
    <property type="entry name" value="CSD_2"/>
    <property type="match status" value="1"/>
</dbReference>
<evidence type="ECO:0000259" key="2">
    <source>
        <dbReference type="PROSITE" id="PS51857"/>
    </source>
</evidence>
<organism evidence="3 4">
    <name type="scientific">Rosistilla carotiformis</name>
    <dbReference type="NCBI Taxonomy" id="2528017"/>
    <lineage>
        <taxon>Bacteria</taxon>
        <taxon>Pseudomonadati</taxon>
        <taxon>Planctomycetota</taxon>
        <taxon>Planctomycetia</taxon>
        <taxon>Pirellulales</taxon>
        <taxon>Pirellulaceae</taxon>
        <taxon>Rosistilla</taxon>
    </lineage>
</organism>
<feature type="domain" description="CSD" evidence="2">
    <location>
        <begin position="29"/>
        <end position="92"/>
    </location>
</feature>
<dbReference type="CDD" id="cd04458">
    <property type="entry name" value="CSP_CDS"/>
    <property type="match status" value="1"/>
</dbReference>
<keyword evidence="4" id="KW-1185">Reference proteome</keyword>
<name>A0A518JX82_9BACT</name>
<dbReference type="EMBL" id="CP036348">
    <property type="protein sequence ID" value="QDV70153.1"/>
    <property type="molecule type" value="Genomic_DNA"/>
</dbReference>
<dbReference type="SUPFAM" id="SSF50249">
    <property type="entry name" value="Nucleic acid-binding proteins"/>
    <property type="match status" value="1"/>
</dbReference>
<evidence type="ECO:0000313" key="4">
    <source>
        <dbReference type="Proteomes" id="UP000315082"/>
    </source>
</evidence>
<dbReference type="Pfam" id="PF00313">
    <property type="entry name" value="CSD"/>
    <property type="match status" value="1"/>
</dbReference>
<accession>A0A518JX82</accession>
<evidence type="ECO:0000313" key="3">
    <source>
        <dbReference type="EMBL" id="QDV70153.1"/>
    </source>
</evidence>
<protein>
    <submittedName>
        <fullName evidence="3">Cold shock protein CspB</fullName>
    </submittedName>
</protein>
<dbReference type="AlphaFoldDB" id="A0A518JX82"/>
<reference evidence="3 4" key="1">
    <citation type="submission" date="2019-02" db="EMBL/GenBank/DDBJ databases">
        <title>Deep-cultivation of Planctomycetes and their phenomic and genomic characterization uncovers novel biology.</title>
        <authorList>
            <person name="Wiegand S."/>
            <person name="Jogler M."/>
            <person name="Boedeker C."/>
            <person name="Pinto D."/>
            <person name="Vollmers J."/>
            <person name="Rivas-Marin E."/>
            <person name="Kohn T."/>
            <person name="Peeters S.H."/>
            <person name="Heuer A."/>
            <person name="Rast P."/>
            <person name="Oberbeckmann S."/>
            <person name="Bunk B."/>
            <person name="Jeske O."/>
            <person name="Meyerdierks A."/>
            <person name="Storesund J.E."/>
            <person name="Kallscheuer N."/>
            <person name="Luecker S."/>
            <person name="Lage O.M."/>
            <person name="Pohl T."/>
            <person name="Merkel B.J."/>
            <person name="Hornburger P."/>
            <person name="Mueller R.-W."/>
            <person name="Bruemmer F."/>
            <person name="Labrenz M."/>
            <person name="Spormann A.M."/>
            <person name="Op den Camp H."/>
            <person name="Overmann J."/>
            <person name="Amann R."/>
            <person name="Jetten M.S.M."/>
            <person name="Mascher T."/>
            <person name="Medema M.H."/>
            <person name="Devos D.P."/>
            <person name="Kaster A.-K."/>
            <person name="Ovreas L."/>
            <person name="Rohde M."/>
            <person name="Galperin M.Y."/>
            <person name="Jogler C."/>
        </authorList>
    </citation>
    <scope>NUCLEOTIDE SEQUENCE [LARGE SCALE GENOMIC DNA]</scope>
    <source>
        <strain evidence="3 4">Poly24</strain>
    </source>
</reference>
<dbReference type="InterPro" id="IPR019844">
    <property type="entry name" value="CSD_CS"/>
</dbReference>
<dbReference type="Gene3D" id="2.40.50.140">
    <property type="entry name" value="Nucleic acid-binding proteins"/>
    <property type="match status" value="1"/>
</dbReference>
<dbReference type="Proteomes" id="UP000315082">
    <property type="component" value="Chromosome"/>
</dbReference>
<evidence type="ECO:0000256" key="1">
    <source>
        <dbReference type="RuleBase" id="RU000408"/>
    </source>
</evidence>
<dbReference type="KEGG" id="rcf:Poly24_38720"/>
<proteinExistence type="predicted"/>